<dbReference type="EMBL" id="MU003707">
    <property type="protein sequence ID" value="KAF2806413.1"/>
    <property type="molecule type" value="Genomic_DNA"/>
</dbReference>
<dbReference type="InterPro" id="IPR000719">
    <property type="entry name" value="Prot_kinase_dom"/>
</dbReference>
<dbReference type="GO" id="GO:0005524">
    <property type="term" value="F:ATP binding"/>
    <property type="evidence" value="ECO:0007669"/>
    <property type="project" value="InterPro"/>
</dbReference>
<evidence type="ECO:0000313" key="3">
    <source>
        <dbReference type="Proteomes" id="UP000504636"/>
    </source>
</evidence>
<dbReference type="RefSeq" id="XP_033573377.1">
    <property type="nucleotide sequence ID" value="XM_033725846.1"/>
</dbReference>
<dbReference type="GO" id="GO:0004672">
    <property type="term" value="F:protein kinase activity"/>
    <property type="evidence" value="ECO:0007669"/>
    <property type="project" value="InterPro"/>
</dbReference>
<gene>
    <name evidence="2 4" type="ORF">BDZ99DRAFT_523862</name>
</gene>
<dbReference type="GeneID" id="54466739"/>
<dbReference type="PANTHER" id="PTHR37542">
    <property type="entry name" value="HELO DOMAIN-CONTAINING PROTEIN-RELATED"/>
    <property type="match status" value="1"/>
</dbReference>
<dbReference type="SUPFAM" id="SSF56112">
    <property type="entry name" value="Protein kinase-like (PK-like)"/>
    <property type="match status" value="1"/>
</dbReference>
<evidence type="ECO:0000313" key="2">
    <source>
        <dbReference type="EMBL" id="KAF2806413.1"/>
    </source>
</evidence>
<dbReference type="OrthoDB" id="1911848at2759"/>
<keyword evidence="3" id="KW-1185">Reference proteome</keyword>
<dbReference type="Gene3D" id="1.10.510.10">
    <property type="entry name" value="Transferase(Phosphotransferase) domain 1"/>
    <property type="match status" value="1"/>
</dbReference>
<evidence type="ECO:0000259" key="1">
    <source>
        <dbReference type="PROSITE" id="PS50011"/>
    </source>
</evidence>
<accession>A0A6A6YD20</accession>
<protein>
    <recommendedName>
        <fullName evidence="1">Protein kinase domain-containing protein</fullName>
    </recommendedName>
</protein>
<feature type="domain" description="Protein kinase" evidence="1">
    <location>
        <begin position="240"/>
        <end position="539"/>
    </location>
</feature>
<dbReference type="Gene3D" id="1.20.120.1020">
    <property type="entry name" value="Prion-inhibition and propagation, HeLo domain"/>
    <property type="match status" value="1"/>
</dbReference>
<sequence>MIDGLSIAGLTIASVDQLLKLGERTAQLVSDMRAFQDVNDQLRGKIQHENYRTDLLRRLLFDPAPAYGGSTLFENFDEEGQDHIRVFLGRVVHTLREAHDLLEKRYGMQDSSGGEYAEKGRSDSSSSLTLLSSFWGSIPSIPRTPSPRPPQRTRSKGPMLLLRWSLQDKKRTEEILNEWIDLNSRIREDVKMMCLTSSIGLNTQHLRRLEVDEDSKELGFNLGAALQLSASQDTCEDIDFRLSDPVWMAALSKSVPIDDSFAALEYQGKRYLQETRKYEAGTTPPRELDQRSRERVNGLASLLSRPKETEFCIPRCVGWEYVATQSQIAFIFETPERVSAKPVSLLHLLRLKEVRLSLSQRLALASALATCISQLHMVKWVHESFRSENILFFPGTSSAGKSDFGIDYSKPNVLGFAYSRPDMDFSAGLTDVCMERDVYRHPDRQGCPANVFIKRHDIYALGVVLLEIGLWQPAITLESNNFKNARDPVAIKMQLLKHASRRLGDKMGDNYAKVVDVCLTGEFGIQNDTKEDLKLQQAFHVQVVEVLARMSSCL</sequence>
<reference evidence="2 4" key="1">
    <citation type="journal article" date="2020" name="Stud. Mycol.">
        <title>101 Dothideomycetes genomes: a test case for predicting lifestyles and emergence of pathogens.</title>
        <authorList>
            <person name="Haridas S."/>
            <person name="Albert R."/>
            <person name="Binder M."/>
            <person name="Bloem J."/>
            <person name="Labutti K."/>
            <person name="Salamov A."/>
            <person name="Andreopoulos B."/>
            <person name="Baker S."/>
            <person name="Barry K."/>
            <person name="Bills G."/>
            <person name="Bluhm B."/>
            <person name="Cannon C."/>
            <person name="Castanera R."/>
            <person name="Culley D."/>
            <person name="Daum C."/>
            <person name="Ezra D."/>
            <person name="Gonzalez J."/>
            <person name="Henrissat B."/>
            <person name="Kuo A."/>
            <person name="Liang C."/>
            <person name="Lipzen A."/>
            <person name="Lutzoni F."/>
            <person name="Magnuson J."/>
            <person name="Mondo S."/>
            <person name="Nolan M."/>
            <person name="Ohm R."/>
            <person name="Pangilinan J."/>
            <person name="Park H.-J."/>
            <person name="Ramirez L."/>
            <person name="Alfaro M."/>
            <person name="Sun H."/>
            <person name="Tritt A."/>
            <person name="Yoshinaga Y."/>
            <person name="Zwiers L.-H."/>
            <person name="Turgeon B."/>
            <person name="Goodwin S."/>
            <person name="Spatafora J."/>
            <person name="Crous P."/>
            <person name="Grigoriev I."/>
        </authorList>
    </citation>
    <scope>NUCLEOTIDE SEQUENCE</scope>
    <source>
        <strain evidence="2 4">CBS 304.34</strain>
    </source>
</reference>
<dbReference type="Proteomes" id="UP000504636">
    <property type="component" value="Unplaced"/>
</dbReference>
<dbReference type="PANTHER" id="PTHR37542:SF3">
    <property type="entry name" value="PRION-INHIBITION AND PROPAGATION HELO DOMAIN-CONTAINING PROTEIN"/>
    <property type="match status" value="1"/>
</dbReference>
<dbReference type="Pfam" id="PF24476">
    <property type="entry name" value="DUF7580"/>
    <property type="match status" value="1"/>
</dbReference>
<dbReference type="AlphaFoldDB" id="A0A6A6YD20"/>
<dbReference type="PROSITE" id="PS50011">
    <property type="entry name" value="PROTEIN_KINASE_DOM"/>
    <property type="match status" value="1"/>
</dbReference>
<dbReference type="InterPro" id="IPR038305">
    <property type="entry name" value="HeLo_sf"/>
</dbReference>
<dbReference type="InterPro" id="IPR011009">
    <property type="entry name" value="Kinase-like_dom_sf"/>
</dbReference>
<name>A0A6A6YD20_9PEZI</name>
<reference evidence="4" key="2">
    <citation type="submission" date="2020-04" db="EMBL/GenBank/DDBJ databases">
        <authorList>
            <consortium name="NCBI Genome Project"/>
        </authorList>
    </citation>
    <scope>NUCLEOTIDE SEQUENCE</scope>
    <source>
        <strain evidence="4">CBS 304.34</strain>
    </source>
</reference>
<evidence type="ECO:0000313" key="4">
    <source>
        <dbReference type="RefSeq" id="XP_033573377.1"/>
    </source>
</evidence>
<organism evidence="2">
    <name type="scientific">Mytilinidion resinicola</name>
    <dbReference type="NCBI Taxonomy" id="574789"/>
    <lineage>
        <taxon>Eukaryota</taxon>
        <taxon>Fungi</taxon>
        <taxon>Dikarya</taxon>
        <taxon>Ascomycota</taxon>
        <taxon>Pezizomycotina</taxon>
        <taxon>Dothideomycetes</taxon>
        <taxon>Pleosporomycetidae</taxon>
        <taxon>Mytilinidiales</taxon>
        <taxon>Mytilinidiaceae</taxon>
        <taxon>Mytilinidion</taxon>
    </lineage>
</organism>
<reference evidence="4" key="3">
    <citation type="submission" date="2025-04" db="UniProtKB">
        <authorList>
            <consortium name="RefSeq"/>
        </authorList>
    </citation>
    <scope>IDENTIFICATION</scope>
    <source>
        <strain evidence="4">CBS 304.34</strain>
    </source>
</reference>
<proteinExistence type="predicted"/>
<dbReference type="InterPro" id="IPR056002">
    <property type="entry name" value="DUF7580"/>
</dbReference>